<proteinExistence type="evidence at transcript level"/>
<evidence type="ECO:0000256" key="3">
    <source>
        <dbReference type="ARBA" id="ARBA00022679"/>
    </source>
</evidence>
<sequence>MEPALPGRKKVDPTAPHKFWDTQPVPRLSESTDTVVHAGEGEINPDHKVEDVQQEPYKIPEAYEWFNPDVLDDNDITQLYELLAGHYVEDDDSVFRFAYPKDFLVWALTPPGWLRDWHIGIRVRASKKMVAFISGIPAKLRVRDNVITVTEINFLCVHKQIRSKRLAPVLIKEVTRRVNLQNIWQAVYTAGIVLPRPISSCQYWHRSLNPQKLISIGFSRIPYQFEKFQRPMEMTKRHFALPDKTALPLRPMKEADVPKVLALLSKYLERFVFAPHFEEHDIKHWFLPRDGVVNAYVVEKDGAITDFVSFYTLPSTVIGNAKYSLLKAAYSYYNVATTTDIVKLMNDALILARNLDFDVFNALDLMENAKFVRELKFGIGDGHLQYYLFNYRFPDVEPKDMALVLL</sequence>
<dbReference type="PANTHER" id="PTHR11377">
    <property type="entry name" value="N-MYRISTOYL TRANSFERASE"/>
    <property type="match status" value="1"/>
</dbReference>
<reference evidence="10" key="1">
    <citation type="journal article" date="2018" name="Sci. Rep.">
        <title>Extensive molecular tinkering in the evolution of the membrane attachment mode of the Rheb GTPase.</title>
        <authorList>
            <person name="Zahonova K."/>
            <person name="Petrzelkova R."/>
            <person name="Valach M."/>
            <person name="Yazaki E."/>
            <person name="Tikhonenkov D.V."/>
            <person name="Butenko A."/>
            <person name="Janouskovec J."/>
            <person name="Hrda S."/>
            <person name="Klimes V."/>
            <person name="Burger G."/>
            <person name="Inagaki Y."/>
            <person name="Keeling P.J."/>
            <person name="Hampl V."/>
            <person name="Flegontov P."/>
            <person name="Yurchenko V."/>
            <person name="Elias M."/>
        </authorList>
    </citation>
    <scope>NUCLEOTIDE SEQUENCE</scope>
    <source>
        <strain evidence="10">CCAP 1204-17a</strain>
    </source>
</reference>
<name>A0A2R4IKY2_EUGLO</name>
<dbReference type="EC" id="2.3.1.97" evidence="2 5"/>
<evidence type="ECO:0000259" key="9">
    <source>
        <dbReference type="Pfam" id="PF02799"/>
    </source>
</evidence>
<comment type="catalytic activity">
    <reaction evidence="5">
        <text>N-terminal glycyl-[protein] + tetradecanoyl-CoA = N-tetradecanoylglycyl-[protein] + CoA + H(+)</text>
        <dbReference type="Rhea" id="RHEA:15521"/>
        <dbReference type="Rhea" id="RHEA-COMP:12666"/>
        <dbReference type="Rhea" id="RHEA-COMP:12667"/>
        <dbReference type="ChEBI" id="CHEBI:15378"/>
        <dbReference type="ChEBI" id="CHEBI:57287"/>
        <dbReference type="ChEBI" id="CHEBI:57385"/>
        <dbReference type="ChEBI" id="CHEBI:64723"/>
        <dbReference type="ChEBI" id="CHEBI:133050"/>
        <dbReference type="EC" id="2.3.1.97"/>
    </reaction>
</comment>
<evidence type="ECO:0000313" key="10">
    <source>
        <dbReference type="EMBL" id="AVV27014.1"/>
    </source>
</evidence>
<evidence type="ECO:0000256" key="2">
    <source>
        <dbReference type="ARBA" id="ARBA00012923"/>
    </source>
</evidence>
<dbReference type="GO" id="GO:0005737">
    <property type="term" value="C:cytoplasm"/>
    <property type="evidence" value="ECO:0007669"/>
    <property type="project" value="TreeGrafter"/>
</dbReference>
<dbReference type="InterPro" id="IPR016181">
    <property type="entry name" value="Acyl_CoA_acyltransferase"/>
</dbReference>
<evidence type="ECO:0000256" key="7">
    <source>
        <dbReference type="SAM" id="MobiDB-lite"/>
    </source>
</evidence>
<dbReference type="PROSITE" id="PS00975">
    <property type="entry name" value="NMT_1"/>
    <property type="match status" value="1"/>
</dbReference>
<dbReference type="FunFam" id="3.40.630.30:FF:000042">
    <property type="entry name" value="Glycylpeptide N-tetradecanoyltransferase"/>
    <property type="match status" value="1"/>
</dbReference>
<dbReference type="GO" id="GO:0004379">
    <property type="term" value="F:glycylpeptide N-tetradecanoyltransferase activity"/>
    <property type="evidence" value="ECO:0007669"/>
    <property type="project" value="UniProtKB-EC"/>
</dbReference>
<comment type="function">
    <text evidence="5">Adds a myristoyl group to the N-terminal glycine residue of certain cellular proteins.</text>
</comment>
<protein>
    <recommendedName>
        <fullName evidence="2 5">Glycylpeptide N-tetradecanoyltransferase</fullName>
        <ecNumber evidence="2 5">2.3.1.97</ecNumber>
    </recommendedName>
</protein>
<evidence type="ECO:0000256" key="6">
    <source>
        <dbReference type="RuleBase" id="RU004178"/>
    </source>
</evidence>
<dbReference type="AlphaFoldDB" id="A0A2R4IKY2"/>
<dbReference type="PROSITE" id="PS00976">
    <property type="entry name" value="NMT_2"/>
    <property type="match status" value="1"/>
</dbReference>
<dbReference type="InterPro" id="IPR000903">
    <property type="entry name" value="NMT"/>
</dbReference>
<feature type="domain" description="Glycylpeptide N-tetradecanoyltransferase C-terminal" evidence="9">
    <location>
        <begin position="216"/>
        <end position="397"/>
    </location>
</feature>
<evidence type="ECO:0000256" key="4">
    <source>
        <dbReference type="ARBA" id="ARBA00023315"/>
    </source>
</evidence>
<organism evidence="10">
    <name type="scientific">Euglena longa</name>
    <name type="common">Euglenophycean alga</name>
    <name type="synonym">Astasia longa</name>
    <dbReference type="NCBI Taxonomy" id="3037"/>
    <lineage>
        <taxon>Eukaryota</taxon>
        <taxon>Discoba</taxon>
        <taxon>Euglenozoa</taxon>
        <taxon>Euglenida</taxon>
        <taxon>Spirocuta</taxon>
        <taxon>Euglenophyceae</taxon>
        <taxon>Euglenales</taxon>
        <taxon>Euglenaceae</taxon>
        <taxon>Euglena</taxon>
    </lineage>
</organism>
<dbReference type="SUPFAM" id="SSF55729">
    <property type="entry name" value="Acyl-CoA N-acyltransferases (Nat)"/>
    <property type="match status" value="2"/>
</dbReference>
<dbReference type="Pfam" id="PF02799">
    <property type="entry name" value="NMT_C"/>
    <property type="match status" value="1"/>
</dbReference>
<feature type="region of interest" description="Disordered" evidence="7">
    <location>
        <begin position="1"/>
        <end position="24"/>
    </location>
</feature>
<evidence type="ECO:0000256" key="1">
    <source>
        <dbReference type="ARBA" id="ARBA00009469"/>
    </source>
</evidence>
<dbReference type="EMBL" id="MG905974">
    <property type="protein sequence ID" value="AVV27014.1"/>
    <property type="molecule type" value="mRNA"/>
</dbReference>
<dbReference type="FunFam" id="3.40.630.170:FF:000003">
    <property type="entry name" value="Glycylpeptide N-tetradecanoyltransferase"/>
    <property type="match status" value="1"/>
</dbReference>
<evidence type="ECO:0000259" key="8">
    <source>
        <dbReference type="Pfam" id="PF01233"/>
    </source>
</evidence>
<dbReference type="InterPro" id="IPR022678">
    <property type="entry name" value="NMT_CS"/>
</dbReference>
<dbReference type="Gene3D" id="3.40.630.170">
    <property type="match status" value="1"/>
</dbReference>
<evidence type="ECO:0000256" key="5">
    <source>
        <dbReference type="RuleBase" id="RU000586"/>
    </source>
</evidence>
<dbReference type="PANTHER" id="PTHR11377:SF5">
    <property type="entry name" value="GLYCYLPEPTIDE N-TETRADECANOYLTRANSFERASE"/>
    <property type="match status" value="1"/>
</dbReference>
<comment type="similarity">
    <text evidence="1 6">Belongs to the NMT family.</text>
</comment>
<dbReference type="InterPro" id="IPR022676">
    <property type="entry name" value="NMT_N"/>
</dbReference>
<keyword evidence="3 5" id="KW-0808">Transferase</keyword>
<feature type="domain" description="Glycylpeptide N-tetradecanoyltransferase N-terminal" evidence="8">
    <location>
        <begin position="43"/>
        <end position="201"/>
    </location>
</feature>
<dbReference type="Pfam" id="PF01233">
    <property type="entry name" value="NMT"/>
    <property type="match status" value="1"/>
</dbReference>
<keyword evidence="4 5" id="KW-0012">Acyltransferase</keyword>
<dbReference type="PIRSF" id="PIRSF015892">
    <property type="entry name" value="N-myristl_transf"/>
    <property type="match status" value="1"/>
</dbReference>
<dbReference type="InterPro" id="IPR022677">
    <property type="entry name" value="NMT_C"/>
</dbReference>
<accession>A0A2R4IKY2</accession>